<dbReference type="PANTHER" id="PTHR47447:SF17">
    <property type="entry name" value="OS12G0638900 PROTEIN"/>
    <property type="match status" value="1"/>
</dbReference>
<feature type="repeat" description="PPR" evidence="2">
    <location>
        <begin position="179"/>
        <end position="213"/>
    </location>
</feature>
<evidence type="ECO:0000256" key="2">
    <source>
        <dbReference type="PROSITE-ProRule" id="PRU00708"/>
    </source>
</evidence>
<keyword evidence="1" id="KW-0677">Repeat</keyword>
<dbReference type="NCBIfam" id="TIGR00756">
    <property type="entry name" value="PPR"/>
    <property type="match status" value="2"/>
</dbReference>
<protein>
    <submittedName>
        <fullName evidence="6">Pentatricopeptide repeat-containing protein, chloroplastic</fullName>
    </submittedName>
</protein>
<accession>A0A1Q9CNJ4</accession>
<organism evidence="6 7">
    <name type="scientific">Symbiodinium microadriaticum</name>
    <name type="common">Dinoflagellate</name>
    <name type="synonym">Zooxanthella microadriatica</name>
    <dbReference type="NCBI Taxonomy" id="2951"/>
    <lineage>
        <taxon>Eukaryota</taxon>
        <taxon>Sar</taxon>
        <taxon>Alveolata</taxon>
        <taxon>Dinophyceae</taxon>
        <taxon>Suessiales</taxon>
        <taxon>Symbiodiniaceae</taxon>
        <taxon>Symbiodinium</taxon>
    </lineage>
</organism>
<feature type="region of interest" description="Disordered" evidence="4">
    <location>
        <begin position="1"/>
        <end position="22"/>
    </location>
</feature>
<feature type="coiled-coil region" evidence="3">
    <location>
        <begin position="274"/>
        <end position="301"/>
    </location>
</feature>
<keyword evidence="3" id="KW-0175">Coiled coil</keyword>
<feature type="compositionally biased region" description="Polar residues" evidence="4">
    <location>
        <begin position="457"/>
        <end position="472"/>
    </location>
</feature>
<keyword evidence="7" id="KW-1185">Reference proteome</keyword>
<evidence type="ECO:0000259" key="5">
    <source>
        <dbReference type="Pfam" id="PF17177"/>
    </source>
</evidence>
<dbReference type="OrthoDB" id="423351at2759"/>
<evidence type="ECO:0000313" key="7">
    <source>
        <dbReference type="Proteomes" id="UP000186817"/>
    </source>
</evidence>
<name>A0A1Q9CNJ4_SYMMI</name>
<feature type="compositionally biased region" description="Basic and acidic residues" evidence="4">
    <location>
        <begin position="497"/>
        <end position="518"/>
    </location>
</feature>
<feature type="domain" description="PROP1-like PPR" evidence="5">
    <location>
        <begin position="113"/>
        <end position="229"/>
    </location>
</feature>
<reference evidence="6 7" key="1">
    <citation type="submission" date="2016-02" db="EMBL/GenBank/DDBJ databases">
        <title>Genome analysis of coral dinoflagellate symbionts highlights evolutionary adaptations to a symbiotic lifestyle.</title>
        <authorList>
            <person name="Aranda M."/>
            <person name="Li Y."/>
            <person name="Liew Y.J."/>
            <person name="Baumgarten S."/>
            <person name="Simakov O."/>
            <person name="Wilson M."/>
            <person name="Piel J."/>
            <person name="Ashoor H."/>
            <person name="Bougouffa S."/>
            <person name="Bajic V.B."/>
            <person name="Ryu T."/>
            <person name="Ravasi T."/>
            <person name="Bayer T."/>
            <person name="Micklem G."/>
            <person name="Kim H."/>
            <person name="Bhak J."/>
            <person name="Lajeunesse T.C."/>
            <person name="Voolstra C.R."/>
        </authorList>
    </citation>
    <scope>NUCLEOTIDE SEQUENCE [LARGE SCALE GENOMIC DNA]</scope>
    <source>
        <strain evidence="6 7">CCMP2467</strain>
    </source>
</reference>
<dbReference type="Pfam" id="PF17177">
    <property type="entry name" value="PPR_long"/>
    <property type="match status" value="1"/>
</dbReference>
<feature type="compositionally biased region" description="Basic and acidic residues" evidence="4">
    <location>
        <begin position="717"/>
        <end position="729"/>
    </location>
</feature>
<dbReference type="InterPro" id="IPR033443">
    <property type="entry name" value="PROP1-like_PPR_dom"/>
</dbReference>
<dbReference type="InterPro" id="IPR011990">
    <property type="entry name" value="TPR-like_helical_dom_sf"/>
</dbReference>
<evidence type="ECO:0000256" key="4">
    <source>
        <dbReference type="SAM" id="MobiDB-lite"/>
    </source>
</evidence>
<evidence type="ECO:0000313" key="6">
    <source>
        <dbReference type="EMBL" id="OLP84502.1"/>
    </source>
</evidence>
<dbReference type="Gene3D" id="1.25.40.10">
    <property type="entry name" value="Tetratricopeptide repeat domain"/>
    <property type="match status" value="1"/>
</dbReference>
<evidence type="ECO:0000256" key="3">
    <source>
        <dbReference type="SAM" id="Coils"/>
    </source>
</evidence>
<dbReference type="PROSITE" id="PS51375">
    <property type="entry name" value="PPR"/>
    <property type="match status" value="3"/>
</dbReference>
<feature type="region of interest" description="Disordered" evidence="4">
    <location>
        <begin position="709"/>
        <end position="729"/>
    </location>
</feature>
<comment type="caution">
    <text evidence="6">The sequence shown here is derived from an EMBL/GenBank/DDBJ whole genome shotgun (WGS) entry which is preliminary data.</text>
</comment>
<dbReference type="Proteomes" id="UP000186817">
    <property type="component" value="Unassembled WGS sequence"/>
</dbReference>
<feature type="repeat" description="PPR" evidence="2">
    <location>
        <begin position="144"/>
        <end position="178"/>
    </location>
</feature>
<dbReference type="EMBL" id="LSRX01001037">
    <property type="protein sequence ID" value="OLP84502.1"/>
    <property type="molecule type" value="Genomic_DNA"/>
</dbReference>
<sequence length="1377" mass="153833">MRQRQPQQGKRLRPSKSPEEMASNMCIRSFSTAVQAKRARNTPPSDIIEQLLKLKPRVAAEDVHQVLARHRLDHKALLSTMPELKEQKRFDLVGIVFSEILKAGGATVSPTVFNTGISACAKARDWQLAMHLFDSMRKAKVAANVISYSATISACEKGGQWQMAVHLFDSMRKAKVDANVISYSSSISSCEKGGQWQMAVHLFNSMRKAKVVADVISYNATISACEKGGQWQMAVWWLLEVLPAQLSYKKHSRCIIITGHGITVELRATRRAEVARKKDAAEQEKQLRAKIRQEIEEEMAEQRKSAPPGQAVSKAAARKASMSEKSLKIKTQEEAFSLRHGKFVTDGGVQEFVYIPATDASEISAKSGELFESILRHWNLQRPHLLIKFQSGFAHPKRLMDEKELDKLANTDCNSEIYQYYDYFRECVEADSDVNEAIDKKRKKLEEEKDKLEKQKAQNQKTLDTHQGTAASSPKGMGEDGRHKEAQFLSEDEDKEDGEKDKAGAQRKSQESKASDDRLEALKEELKNVEQQVRKEKTLALLNDFLYGSLSNLIDVIVRACVRNRCWILVEGGPNGGLLLLKQAAERCLEKPTILVMDSLKKSRYPYEDVRKFVESEDEAGKDLRQALKMTGHHMSELVEKGPADKKQVKLIAEKIAAQTMKKKEAHFYLVQNVLRRCEKVVLGEGTRPLGLIADDPNGVQAGEAMEKASVKSGASRGEKSKKEQKEWTLKDQEEVDAIRVESALMTARLLENTRPINQPVVAPMKLGRKFWDMDSEKKGWTCTHYILCDDHHHALVLHSLAPSGCIFLGGGDSSKKELLKMLVNGHPVVCLNNTGRLTQEFVRCHDFLCAELFRMAKRDEDTSSTRKATKGAMLKRSGRSELLQLPKKEKSDYLKDNIKKKSVFKTLTFDGDLGIVERKGLVFNMQKSLKEVTEFTQPELCELFLTYLRRGLQITKLCVVMDPLNPRECSGGHTEDKLASESGNDTSDFADVEAVKAASELQWQLEIAAAVERRWAISMVYLLALLNLLSLLLALAEKGSGAMSYMPWLPESILDWGLPAVSAVSTFISGLIARFRFTLRWSKAQSAASHLEAEIWKFRTRVSDYTVVGGSSSPGDLEAEAFTRERKQDETRNLFRSNVTNIFNSAMEEMGTSSLHNGGQVAKSAKSAAPQVRPRRVTLAASASVLPAEEAIDFLVYQPKASSTDSKPASEEEEEPPDAESGNLAPDQEDLTMYGHIGIDDYYRQRTLDVLERMKNQAFWLTFKQGGLESFVLLFGTAGVLLSTFGQTEVAMITVSLAASLQSLERFHALSTRLDAANAGERDMICAWQDWSAMEPMQRRFQTNVSRLVLTTEGVNVALTSAATAGVRQSLAKKPS</sequence>
<proteinExistence type="predicted"/>
<feature type="region of interest" description="Disordered" evidence="4">
    <location>
        <begin position="449"/>
        <end position="518"/>
    </location>
</feature>
<feature type="repeat" description="PPR" evidence="2">
    <location>
        <begin position="109"/>
        <end position="143"/>
    </location>
</feature>
<evidence type="ECO:0000256" key="1">
    <source>
        <dbReference type="ARBA" id="ARBA00022737"/>
    </source>
</evidence>
<feature type="compositionally biased region" description="Basic and acidic residues" evidence="4">
    <location>
        <begin position="477"/>
        <end position="486"/>
    </location>
</feature>
<gene>
    <name evidence="6" type="ORF">AK812_SmicGene34617</name>
</gene>
<dbReference type="InterPro" id="IPR002885">
    <property type="entry name" value="PPR_rpt"/>
</dbReference>
<feature type="region of interest" description="Disordered" evidence="4">
    <location>
        <begin position="1203"/>
        <end position="1228"/>
    </location>
</feature>
<dbReference type="PANTHER" id="PTHR47447">
    <property type="entry name" value="OS03G0856100 PROTEIN"/>
    <property type="match status" value="1"/>
</dbReference>